<protein>
    <recommendedName>
        <fullName evidence="1">HTH cro/C1-type domain-containing protein</fullName>
    </recommendedName>
</protein>
<dbReference type="Proteomes" id="UP000642748">
    <property type="component" value="Unassembled WGS sequence"/>
</dbReference>
<reference evidence="2" key="1">
    <citation type="submission" date="2021-01" db="EMBL/GenBank/DDBJ databases">
        <title>Whole genome shotgun sequence of Rugosimonospora africana NBRC 104875.</title>
        <authorList>
            <person name="Komaki H."/>
            <person name="Tamura T."/>
        </authorList>
    </citation>
    <scope>NUCLEOTIDE SEQUENCE</scope>
    <source>
        <strain evidence="2">NBRC 104875</strain>
    </source>
</reference>
<evidence type="ECO:0000259" key="1">
    <source>
        <dbReference type="PROSITE" id="PS50943"/>
    </source>
</evidence>
<dbReference type="PROSITE" id="PS50943">
    <property type="entry name" value="HTH_CROC1"/>
    <property type="match status" value="1"/>
</dbReference>
<dbReference type="InterPro" id="IPR010982">
    <property type="entry name" value="Lambda_DNA-bd_dom_sf"/>
</dbReference>
<dbReference type="SMART" id="SM00530">
    <property type="entry name" value="HTH_XRE"/>
    <property type="match status" value="1"/>
</dbReference>
<feature type="domain" description="HTH cro/C1-type" evidence="1">
    <location>
        <begin position="16"/>
        <end position="67"/>
    </location>
</feature>
<sequence>MDNPPRAGQYPIAGLVRRARRIGDLSQRQLANRARVSPSTVGRVEAGTLTPSLDLLQRLLGAAGLYLAVVDANGHVIMPMRDREDIRDGAERRYPSHLDTILDPLPGEWWADIYGLARPPETFHRSRSYRDWLRKRSQWEVRVAQHRGERPPPDTRYWG</sequence>
<organism evidence="2 3">
    <name type="scientific">Rugosimonospora africana</name>
    <dbReference type="NCBI Taxonomy" id="556532"/>
    <lineage>
        <taxon>Bacteria</taxon>
        <taxon>Bacillati</taxon>
        <taxon>Actinomycetota</taxon>
        <taxon>Actinomycetes</taxon>
        <taxon>Micromonosporales</taxon>
        <taxon>Micromonosporaceae</taxon>
        <taxon>Rugosimonospora</taxon>
    </lineage>
</organism>
<accession>A0A8J3VNE7</accession>
<dbReference type="CDD" id="cd00093">
    <property type="entry name" value="HTH_XRE"/>
    <property type="match status" value="1"/>
</dbReference>
<dbReference type="Pfam" id="PF01381">
    <property type="entry name" value="HTH_3"/>
    <property type="match status" value="1"/>
</dbReference>
<dbReference type="SUPFAM" id="SSF47413">
    <property type="entry name" value="lambda repressor-like DNA-binding domains"/>
    <property type="match status" value="1"/>
</dbReference>
<gene>
    <name evidence="2" type="ORF">Raf01_04680</name>
</gene>
<dbReference type="AlphaFoldDB" id="A0A8J3VNE7"/>
<dbReference type="EMBL" id="BONZ01000006">
    <property type="protein sequence ID" value="GIH12296.1"/>
    <property type="molecule type" value="Genomic_DNA"/>
</dbReference>
<proteinExistence type="predicted"/>
<evidence type="ECO:0000313" key="2">
    <source>
        <dbReference type="EMBL" id="GIH12296.1"/>
    </source>
</evidence>
<dbReference type="RefSeq" id="WP_239133303.1">
    <property type="nucleotide sequence ID" value="NZ_BONZ01000006.1"/>
</dbReference>
<dbReference type="InterPro" id="IPR001387">
    <property type="entry name" value="Cro/C1-type_HTH"/>
</dbReference>
<dbReference type="GO" id="GO:0003677">
    <property type="term" value="F:DNA binding"/>
    <property type="evidence" value="ECO:0007669"/>
    <property type="project" value="InterPro"/>
</dbReference>
<keyword evidence="3" id="KW-1185">Reference proteome</keyword>
<dbReference type="Gene3D" id="1.10.260.40">
    <property type="entry name" value="lambda repressor-like DNA-binding domains"/>
    <property type="match status" value="1"/>
</dbReference>
<evidence type="ECO:0000313" key="3">
    <source>
        <dbReference type="Proteomes" id="UP000642748"/>
    </source>
</evidence>
<comment type="caution">
    <text evidence="2">The sequence shown here is derived from an EMBL/GenBank/DDBJ whole genome shotgun (WGS) entry which is preliminary data.</text>
</comment>
<name>A0A8J3VNE7_9ACTN</name>